<protein>
    <submittedName>
        <fullName evidence="1">Uncharacterized protein</fullName>
    </submittedName>
</protein>
<sequence>MRCKSRVYGFKLLSYQVRDVQPISDPEKFLFSLYENGYKFIYLTRSNLVAHALSNINASLKQKFHHRSCEGELEYKPILVEIEEVFQRIQYSEELGEYEKKLLKKIPHISITYEENLLDRECHQKTVDKVLELFNLPSNPVKTNLVKLMPLDLSKMVENYEELIQAIKKSKYAHFIKDNSLNSY</sequence>
<accession>Q10X93</accession>
<dbReference type="EMBL" id="CP000393">
    <property type="protein sequence ID" value="ABG53131.1"/>
    <property type="molecule type" value="Genomic_DNA"/>
</dbReference>
<proteinExistence type="predicted"/>
<dbReference type="HOGENOM" id="CLU_090344_0_0_3"/>
<dbReference type="AlphaFoldDB" id="Q10X93"/>
<reference evidence="1" key="1">
    <citation type="submission" date="2006-06" db="EMBL/GenBank/DDBJ databases">
        <title>Complete sequence of Trichodesmium erythraeum IMS101.</title>
        <authorList>
            <consortium name="US DOE Joint Genome Institute"/>
            <person name="Copeland A."/>
            <person name="Lucas S."/>
            <person name="Lapidus A."/>
            <person name="Barry K."/>
            <person name="Detter J.C."/>
            <person name="Glavina del Rio T."/>
            <person name="Hammon N."/>
            <person name="Israni S."/>
            <person name="Dalin E."/>
            <person name="Tice H."/>
            <person name="Pitluck S."/>
            <person name="Kiss H."/>
            <person name="Munk A.C."/>
            <person name="Brettin T."/>
            <person name="Bruce D."/>
            <person name="Han C."/>
            <person name="Tapia R."/>
            <person name="Gilna P."/>
            <person name="Schmutz J."/>
            <person name="Larimer F."/>
            <person name="Land M."/>
            <person name="Hauser L."/>
            <person name="Kyrpides N."/>
            <person name="Kim E."/>
            <person name="Richardson P."/>
        </authorList>
    </citation>
    <scope>NUCLEOTIDE SEQUENCE [LARGE SCALE GENOMIC DNA]</scope>
    <source>
        <strain evidence="1">IMS101</strain>
    </source>
</reference>
<dbReference type="eggNOG" id="COG4424">
    <property type="taxonomic scope" value="Bacteria"/>
</dbReference>
<organism evidence="1">
    <name type="scientific">Trichodesmium erythraeum (strain IMS101)</name>
    <dbReference type="NCBI Taxonomy" id="203124"/>
    <lineage>
        <taxon>Bacteria</taxon>
        <taxon>Bacillati</taxon>
        <taxon>Cyanobacteriota</taxon>
        <taxon>Cyanophyceae</taxon>
        <taxon>Oscillatoriophycideae</taxon>
        <taxon>Oscillatoriales</taxon>
        <taxon>Microcoleaceae</taxon>
        <taxon>Trichodesmium</taxon>
    </lineage>
</organism>
<evidence type="ECO:0000313" key="1">
    <source>
        <dbReference type="EMBL" id="ABG53131.1"/>
    </source>
</evidence>
<dbReference type="KEGG" id="ter:Tery_4123"/>
<name>Q10X93_TRIEI</name>
<dbReference type="Gene3D" id="3.40.50.300">
    <property type="entry name" value="P-loop containing nucleotide triphosphate hydrolases"/>
    <property type="match status" value="1"/>
</dbReference>
<dbReference type="InterPro" id="IPR027417">
    <property type="entry name" value="P-loop_NTPase"/>
</dbReference>
<dbReference type="STRING" id="203124.Tery_4123"/>
<gene>
    <name evidence="1" type="ordered locus">Tery_4123</name>
</gene>